<evidence type="ECO:0000313" key="2">
    <source>
        <dbReference type="Proteomes" id="UP001141552"/>
    </source>
</evidence>
<keyword evidence="2" id="KW-1185">Reference proteome</keyword>
<sequence>LNVSSHTHHHPGLETQSTREPKLCFEFCLEGDISDAQLCRNKKGQQSGFDHSPFRSPAPIRWLPRSSYFAIREICSNG</sequence>
<proteinExistence type="predicted"/>
<protein>
    <submittedName>
        <fullName evidence="1">Uncharacterized protein</fullName>
    </submittedName>
</protein>
<name>A0A9Q0J203_9ROSI</name>
<dbReference type="AlphaFoldDB" id="A0A9Q0J203"/>
<dbReference type="Proteomes" id="UP001141552">
    <property type="component" value="Unassembled WGS sequence"/>
</dbReference>
<reference evidence="1" key="2">
    <citation type="journal article" date="2023" name="Plants (Basel)">
        <title>Annotation of the Turnera subulata (Passifloraceae) Draft Genome Reveals the S-Locus Evolved after the Divergence of Turneroideae from Passifloroideae in a Stepwise Manner.</title>
        <authorList>
            <person name="Henning P.M."/>
            <person name="Roalson E.H."/>
            <person name="Mir W."/>
            <person name="McCubbin A.G."/>
            <person name="Shore J.S."/>
        </authorList>
    </citation>
    <scope>NUCLEOTIDE SEQUENCE</scope>
    <source>
        <strain evidence="1">F60SS</strain>
    </source>
</reference>
<comment type="caution">
    <text evidence="1">The sequence shown here is derived from an EMBL/GenBank/DDBJ whole genome shotgun (WGS) entry which is preliminary data.</text>
</comment>
<dbReference type="EMBL" id="JAKUCV010006909">
    <property type="protein sequence ID" value="KAJ4825434.1"/>
    <property type="molecule type" value="Genomic_DNA"/>
</dbReference>
<feature type="non-terminal residue" evidence="1">
    <location>
        <position position="1"/>
    </location>
</feature>
<evidence type="ECO:0000313" key="1">
    <source>
        <dbReference type="EMBL" id="KAJ4825434.1"/>
    </source>
</evidence>
<reference evidence="1" key="1">
    <citation type="submission" date="2022-02" db="EMBL/GenBank/DDBJ databases">
        <authorList>
            <person name="Henning P.M."/>
            <person name="McCubbin A.G."/>
            <person name="Shore J.S."/>
        </authorList>
    </citation>
    <scope>NUCLEOTIDE SEQUENCE</scope>
    <source>
        <strain evidence="1">F60SS</strain>
        <tissue evidence="1">Leaves</tissue>
    </source>
</reference>
<accession>A0A9Q0J203</accession>
<organism evidence="1 2">
    <name type="scientific">Turnera subulata</name>
    <dbReference type="NCBI Taxonomy" id="218843"/>
    <lineage>
        <taxon>Eukaryota</taxon>
        <taxon>Viridiplantae</taxon>
        <taxon>Streptophyta</taxon>
        <taxon>Embryophyta</taxon>
        <taxon>Tracheophyta</taxon>
        <taxon>Spermatophyta</taxon>
        <taxon>Magnoliopsida</taxon>
        <taxon>eudicotyledons</taxon>
        <taxon>Gunneridae</taxon>
        <taxon>Pentapetalae</taxon>
        <taxon>rosids</taxon>
        <taxon>fabids</taxon>
        <taxon>Malpighiales</taxon>
        <taxon>Passifloraceae</taxon>
        <taxon>Turnera</taxon>
    </lineage>
</organism>
<gene>
    <name evidence="1" type="ORF">Tsubulata_010366</name>
</gene>